<evidence type="ECO:0000256" key="5">
    <source>
        <dbReference type="SAM" id="Phobius"/>
    </source>
</evidence>
<dbReference type="GO" id="GO:0016020">
    <property type="term" value="C:membrane"/>
    <property type="evidence" value="ECO:0007669"/>
    <property type="project" value="UniProtKB-SubCell"/>
</dbReference>
<evidence type="ECO:0000256" key="3">
    <source>
        <dbReference type="ARBA" id="ARBA00022989"/>
    </source>
</evidence>
<comment type="caution">
    <text evidence="8">The sequence shown here is derived from an EMBL/GenBank/DDBJ whole genome shotgun (WGS) entry which is preliminary data.</text>
</comment>
<organism evidence="8 9">
    <name type="scientific">Cercophora newfieldiana</name>
    <dbReference type="NCBI Taxonomy" id="92897"/>
    <lineage>
        <taxon>Eukaryota</taxon>
        <taxon>Fungi</taxon>
        <taxon>Dikarya</taxon>
        <taxon>Ascomycota</taxon>
        <taxon>Pezizomycotina</taxon>
        <taxon>Sordariomycetes</taxon>
        <taxon>Sordariomycetidae</taxon>
        <taxon>Sordariales</taxon>
        <taxon>Lasiosphaeriaceae</taxon>
        <taxon>Cercophora</taxon>
    </lineage>
</organism>
<evidence type="ECO:0000256" key="2">
    <source>
        <dbReference type="ARBA" id="ARBA00022692"/>
    </source>
</evidence>
<feature type="transmembrane region" description="Helical" evidence="5">
    <location>
        <begin position="618"/>
        <end position="641"/>
    </location>
</feature>
<keyword evidence="3 5" id="KW-1133">Transmembrane helix</keyword>
<dbReference type="Pfam" id="PF20877">
    <property type="entry name" value="Anoctamin_N"/>
    <property type="match status" value="1"/>
</dbReference>
<evidence type="ECO:0000313" key="8">
    <source>
        <dbReference type="EMBL" id="KAK0643546.1"/>
    </source>
</evidence>
<feature type="transmembrane region" description="Helical" evidence="5">
    <location>
        <begin position="535"/>
        <end position="556"/>
    </location>
</feature>
<dbReference type="InterPro" id="IPR049456">
    <property type="entry name" value="Anoctamin_N_fung"/>
</dbReference>
<keyword evidence="4 5" id="KW-0472">Membrane</keyword>
<keyword evidence="2 5" id="KW-0812">Transmembrane</keyword>
<dbReference type="PANTHER" id="PTHR12308:SF73">
    <property type="entry name" value="ANOCTAMIN"/>
    <property type="match status" value="1"/>
</dbReference>
<proteinExistence type="predicted"/>
<keyword evidence="9" id="KW-1185">Reference proteome</keyword>
<evidence type="ECO:0000256" key="1">
    <source>
        <dbReference type="ARBA" id="ARBA00004141"/>
    </source>
</evidence>
<feature type="domain" description="Anoctamin transmembrane" evidence="6">
    <location>
        <begin position="178"/>
        <end position="659"/>
    </location>
</feature>
<gene>
    <name evidence="8" type="ORF">B0T16DRAFT_184742</name>
</gene>
<sequence>MAGDKKDEPRLKSNFDVDYVIHYKLPASGAKAETAEAEAAFVQLIQALADVGFATEVRNGGKSSLLVFTKIASDRLLNNQVYRYRVQDWLYGVRTAAPNQDLSKYFEDEPVTEAERLRLAYLLITKPKNEGGAGITPKVGQWQHVASIFPLHDHAFNRQWIKQWSTKYYLNDDDINQIRDRFGEKVAFYFAFLQSYFAFLLFPAAFGFAAWLVLGQFSWFYAVVNCLWSVVFFEHWKMKEVDLAVRWGVRGVSKIQHPRPQFQFEREAQDPVTGEIVKIYSPFKRLARQLLQVPFALACITVLGGLILGCFSIEIFITEVYNGPFKQYLTFLPTIILSIFMPTFSTLLTKLAERLTDMENYETLDSHQASFVQKIFVLNFITSYLGIILTAFVYVPFGRVLVPYLDFFQLTAQKFTTEGAPLPTKNWEINPDRLTKQIIYFTVTAQVVNFATEVIVPNVKRKVTKTVEKVSEKNGNGPQIKDVPEEHTFLKRVRDEADLDQYDVTVDYREMVIQFGTSQPLSFSISPELTQPPGYLSLFSVIWPLTACSFLVNNWVEARSDAMKIATSCQRPIPWRADSIGPWLNSLGFLSWFGSITSAAIVFLFKDKAGPAGNPWGISGWALLLSILFAEHLYLVVQIIVRGVIHKMDSPGLQKERAERFAMRKQLLEQTFGQDVTEESHGPGLSGGEKITRAALEEAARQESIKGNWSLEQQFWQRQRGAGETIQVGRGMISEVGDTSSPGTGCAM</sequence>
<dbReference type="EMBL" id="JAULSV010000005">
    <property type="protein sequence ID" value="KAK0643546.1"/>
    <property type="molecule type" value="Genomic_DNA"/>
</dbReference>
<feature type="transmembrane region" description="Helical" evidence="5">
    <location>
        <begin position="186"/>
        <end position="213"/>
    </location>
</feature>
<feature type="transmembrane region" description="Helical" evidence="5">
    <location>
        <begin position="219"/>
        <end position="236"/>
    </location>
</feature>
<dbReference type="Pfam" id="PF04547">
    <property type="entry name" value="Anoctamin"/>
    <property type="match status" value="1"/>
</dbReference>
<protein>
    <submittedName>
        <fullName evidence="8">Calcium-activated chloride channel-domain-containing protein</fullName>
    </submittedName>
</protein>
<dbReference type="GO" id="GO:0032541">
    <property type="term" value="C:cortical endoplasmic reticulum"/>
    <property type="evidence" value="ECO:0007669"/>
    <property type="project" value="TreeGrafter"/>
</dbReference>
<dbReference type="InterPro" id="IPR007632">
    <property type="entry name" value="Anoctamin"/>
</dbReference>
<feature type="transmembrane region" description="Helical" evidence="5">
    <location>
        <begin position="583"/>
        <end position="606"/>
    </location>
</feature>
<evidence type="ECO:0000256" key="4">
    <source>
        <dbReference type="ARBA" id="ARBA00023136"/>
    </source>
</evidence>
<comment type="subcellular location">
    <subcellularLocation>
        <location evidence="1">Membrane</location>
        <topology evidence="1">Multi-pass membrane protein</topology>
    </subcellularLocation>
</comment>
<dbReference type="Proteomes" id="UP001174936">
    <property type="component" value="Unassembled WGS sequence"/>
</dbReference>
<feature type="transmembrane region" description="Helical" evidence="5">
    <location>
        <begin position="293"/>
        <end position="317"/>
    </location>
</feature>
<feature type="transmembrane region" description="Helical" evidence="5">
    <location>
        <begin position="376"/>
        <end position="397"/>
    </location>
</feature>
<dbReference type="GO" id="GO:0005254">
    <property type="term" value="F:chloride channel activity"/>
    <property type="evidence" value="ECO:0007669"/>
    <property type="project" value="TreeGrafter"/>
</dbReference>
<dbReference type="PANTHER" id="PTHR12308">
    <property type="entry name" value="ANOCTAMIN"/>
    <property type="match status" value="1"/>
</dbReference>
<evidence type="ECO:0000259" key="6">
    <source>
        <dbReference type="Pfam" id="PF04547"/>
    </source>
</evidence>
<name>A0AA39Y067_9PEZI</name>
<accession>A0AA39Y067</accession>
<feature type="transmembrane region" description="Helical" evidence="5">
    <location>
        <begin position="329"/>
        <end position="348"/>
    </location>
</feature>
<reference evidence="8" key="1">
    <citation type="submission" date="2023-06" db="EMBL/GenBank/DDBJ databases">
        <title>Genome-scale phylogeny and comparative genomics of the fungal order Sordariales.</title>
        <authorList>
            <consortium name="Lawrence Berkeley National Laboratory"/>
            <person name="Hensen N."/>
            <person name="Bonometti L."/>
            <person name="Westerberg I."/>
            <person name="Brannstrom I.O."/>
            <person name="Guillou S."/>
            <person name="Cros-Aarteil S."/>
            <person name="Calhoun S."/>
            <person name="Haridas S."/>
            <person name="Kuo A."/>
            <person name="Mondo S."/>
            <person name="Pangilinan J."/>
            <person name="Riley R."/>
            <person name="Labutti K."/>
            <person name="Andreopoulos B."/>
            <person name="Lipzen A."/>
            <person name="Chen C."/>
            <person name="Yanf M."/>
            <person name="Daum C."/>
            <person name="Ng V."/>
            <person name="Clum A."/>
            <person name="Steindorff A."/>
            <person name="Ohm R."/>
            <person name="Martin F."/>
            <person name="Silar P."/>
            <person name="Natvig D."/>
            <person name="Lalanne C."/>
            <person name="Gautier V."/>
            <person name="Ament-Velasquez S.L."/>
            <person name="Kruys A."/>
            <person name="Hutchinson M.I."/>
            <person name="Powell A.J."/>
            <person name="Barry K."/>
            <person name="Miller A.N."/>
            <person name="Grigoriev I.V."/>
            <person name="Debuchy R."/>
            <person name="Gladieux P."/>
            <person name="Thoren M.H."/>
            <person name="Johannesson H."/>
        </authorList>
    </citation>
    <scope>NUCLEOTIDE SEQUENCE</scope>
    <source>
        <strain evidence="8">SMH2532-1</strain>
    </source>
</reference>
<feature type="domain" description="Anoctamin alpha-beta plait" evidence="7">
    <location>
        <begin position="16"/>
        <end position="145"/>
    </location>
</feature>
<evidence type="ECO:0000259" key="7">
    <source>
        <dbReference type="Pfam" id="PF20877"/>
    </source>
</evidence>
<evidence type="ECO:0000313" key="9">
    <source>
        <dbReference type="Proteomes" id="UP001174936"/>
    </source>
</evidence>
<dbReference type="AlphaFoldDB" id="A0AA39Y067"/>
<dbReference type="InterPro" id="IPR049452">
    <property type="entry name" value="Anoctamin_TM"/>
</dbReference>